<keyword evidence="1" id="KW-0472">Membrane</keyword>
<evidence type="ECO:0000313" key="2">
    <source>
        <dbReference type="EMBL" id="SDC57712.1"/>
    </source>
</evidence>
<reference evidence="3 5" key="2">
    <citation type="submission" date="2019-04" db="EMBL/GenBank/DDBJ databases">
        <title>Draft genome sequence data and analysis of a Fermenting Bacterium, Geotoga petraea strain HO-Geo1, isolated from heavy-oil petroleum reservoir in Russia.</title>
        <authorList>
            <person name="Grouzdev D.S."/>
            <person name="Semenova E.M."/>
            <person name="Sokolova D.S."/>
            <person name="Tourova T.P."/>
            <person name="Poltaraus A.B."/>
            <person name="Nazina T.N."/>
        </authorList>
    </citation>
    <scope>NUCLEOTIDE SEQUENCE [LARGE SCALE GENOMIC DNA]</scope>
    <source>
        <strain evidence="3 5">HO-Geo1</strain>
    </source>
</reference>
<feature type="transmembrane region" description="Helical" evidence="1">
    <location>
        <begin position="40"/>
        <end position="60"/>
    </location>
</feature>
<feature type="transmembrane region" description="Helical" evidence="1">
    <location>
        <begin position="80"/>
        <end position="98"/>
    </location>
</feature>
<feature type="transmembrane region" description="Helical" evidence="1">
    <location>
        <begin position="119"/>
        <end position="138"/>
    </location>
</feature>
<evidence type="ECO:0000313" key="3">
    <source>
        <dbReference type="EMBL" id="TGG87382.1"/>
    </source>
</evidence>
<dbReference type="OrthoDB" id="1115879at2"/>
<dbReference type="Proteomes" id="UP000297288">
    <property type="component" value="Unassembled WGS sequence"/>
</dbReference>
<keyword evidence="4" id="KW-1185">Reference proteome</keyword>
<evidence type="ECO:0000256" key="1">
    <source>
        <dbReference type="SAM" id="Phobius"/>
    </source>
</evidence>
<feature type="transmembrane region" description="Helical" evidence="1">
    <location>
        <begin position="6"/>
        <end position="28"/>
    </location>
</feature>
<dbReference type="AlphaFoldDB" id="A0A1G6MQB9"/>
<proteinExistence type="predicted"/>
<protein>
    <submittedName>
        <fullName evidence="2">Uncharacterized protein</fullName>
    </submittedName>
</protein>
<organism evidence="2 4">
    <name type="scientific">Geotoga petraea</name>
    <dbReference type="NCBI Taxonomy" id="28234"/>
    <lineage>
        <taxon>Bacteria</taxon>
        <taxon>Thermotogati</taxon>
        <taxon>Thermotogota</taxon>
        <taxon>Thermotogae</taxon>
        <taxon>Petrotogales</taxon>
        <taxon>Petrotogaceae</taxon>
        <taxon>Geotoga</taxon>
    </lineage>
</organism>
<dbReference type="RefSeq" id="WP_091403927.1">
    <property type="nucleotide sequence ID" value="NZ_FMYV01000005.1"/>
</dbReference>
<dbReference type="STRING" id="28234.SAMN04488588_1343"/>
<name>A0A1G6MQB9_9BACT</name>
<dbReference type="Proteomes" id="UP000199322">
    <property type="component" value="Unassembled WGS sequence"/>
</dbReference>
<reference evidence="2 4" key="1">
    <citation type="submission" date="2016-10" db="EMBL/GenBank/DDBJ databases">
        <authorList>
            <person name="de Groot N.N."/>
        </authorList>
    </citation>
    <scope>NUCLEOTIDE SEQUENCE [LARGE SCALE GENOMIC DNA]</scope>
    <source>
        <strain evidence="2 4">WG14</strain>
    </source>
</reference>
<evidence type="ECO:0000313" key="5">
    <source>
        <dbReference type="Proteomes" id="UP000297288"/>
    </source>
</evidence>
<gene>
    <name evidence="3" type="ORF">E4650_08755</name>
    <name evidence="2" type="ORF">SAMN04488588_1343</name>
</gene>
<keyword evidence="1" id="KW-0812">Transmembrane</keyword>
<evidence type="ECO:0000313" key="4">
    <source>
        <dbReference type="Proteomes" id="UP000199322"/>
    </source>
</evidence>
<accession>A0A1G6MQB9</accession>
<dbReference type="EMBL" id="FMYV01000005">
    <property type="protein sequence ID" value="SDC57712.1"/>
    <property type="molecule type" value="Genomic_DNA"/>
</dbReference>
<feature type="transmembrane region" description="Helical" evidence="1">
    <location>
        <begin position="144"/>
        <end position="162"/>
    </location>
</feature>
<keyword evidence="1" id="KW-1133">Transmembrane helix</keyword>
<dbReference type="EMBL" id="SRME01000005">
    <property type="protein sequence ID" value="TGG87382.1"/>
    <property type="molecule type" value="Genomic_DNA"/>
</dbReference>
<sequence>MFFENPFLSAFVQFAILGTLGEIAANILSKKKISILKTIGSIFVWGILGIAIKFVFSGFTGFVEHLTNIGYLPDGEFYNAFFKSVFTNAMFGPWLVIGHRFLDNLLRFKIRVPKEGLKGALLTLIWFWIPAHTITFALPSDWQITLAAVWSFVLGLILSLFVKKQDNNNI</sequence>